<evidence type="ECO:0000256" key="1">
    <source>
        <dbReference type="ARBA" id="ARBA00022741"/>
    </source>
</evidence>
<comment type="caution">
    <text evidence="7">The sequence shown here is derived from an EMBL/GenBank/DDBJ whole genome shotgun (WGS) entry which is preliminary data.</text>
</comment>
<dbReference type="SUPFAM" id="SSF48452">
    <property type="entry name" value="TPR-like"/>
    <property type="match status" value="1"/>
</dbReference>
<dbReference type="OrthoDB" id="9809379at2"/>
<evidence type="ECO:0000313" key="7">
    <source>
        <dbReference type="EMBL" id="PPK92023.1"/>
    </source>
</evidence>
<evidence type="ECO:0000256" key="2">
    <source>
        <dbReference type="ARBA" id="ARBA00022840"/>
    </source>
</evidence>
<organism evidence="7 8">
    <name type="scientific">Kineococcus xinjiangensis</name>
    <dbReference type="NCBI Taxonomy" id="512762"/>
    <lineage>
        <taxon>Bacteria</taxon>
        <taxon>Bacillati</taxon>
        <taxon>Actinomycetota</taxon>
        <taxon>Actinomycetes</taxon>
        <taxon>Kineosporiales</taxon>
        <taxon>Kineosporiaceae</taxon>
        <taxon>Kineococcus</taxon>
    </lineage>
</organism>
<dbReference type="InterPro" id="IPR050168">
    <property type="entry name" value="AAA_ATPase_domain"/>
</dbReference>
<dbReference type="PANTHER" id="PTHR23077">
    <property type="entry name" value="AAA-FAMILY ATPASE"/>
    <property type="match status" value="1"/>
</dbReference>
<feature type="domain" description="AAA+ ATPase" evidence="6">
    <location>
        <begin position="186"/>
        <end position="323"/>
    </location>
</feature>
<dbReference type="InterPro" id="IPR003960">
    <property type="entry name" value="ATPase_AAA_CS"/>
</dbReference>
<dbReference type="Pfam" id="PF17862">
    <property type="entry name" value="AAA_lid_3"/>
    <property type="match status" value="1"/>
</dbReference>
<reference evidence="7 8" key="1">
    <citation type="submission" date="2018-02" db="EMBL/GenBank/DDBJ databases">
        <title>Genomic Encyclopedia of Archaeal and Bacterial Type Strains, Phase II (KMG-II): from individual species to whole genera.</title>
        <authorList>
            <person name="Goeker M."/>
        </authorList>
    </citation>
    <scope>NUCLEOTIDE SEQUENCE [LARGE SCALE GENOMIC DNA]</scope>
    <source>
        <strain evidence="7 8">DSM 22857</strain>
    </source>
</reference>
<evidence type="ECO:0000256" key="5">
    <source>
        <dbReference type="SAM" id="MobiDB-lite"/>
    </source>
</evidence>
<dbReference type="Gene3D" id="1.10.8.60">
    <property type="match status" value="1"/>
</dbReference>
<dbReference type="InterPro" id="IPR041569">
    <property type="entry name" value="AAA_lid_3"/>
</dbReference>
<feature type="compositionally biased region" description="Acidic residues" evidence="5">
    <location>
        <begin position="131"/>
        <end position="144"/>
    </location>
</feature>
<dbReference type="AlphaFoldDB" id="A0A2S6ICX6"/>
<keyword evidence="3" id="KW-0175">Coiled coil</keyword>
<dbReference type="EMBL" id="PTJD01000018">
    <property type="protein sequence ID" value="PPK92023.1"/>
    <property type="molecule type" value="Genomic_DNA"/>
</dbReference>
<proteinExistence type="inferred from homology"/>
<keyword evidence="2 4" id="KW-0067">ATP-binding</keyword>
<dbReference type="Pfam" id="PF00004">
    <property type="entry name" value="AAA"/>
    <property type="match status" value="1"/>
</dbReference>
<evidence type="ECO:0000313" key="8">
    <source>
        <dbReference type="Proteomes" id="UP000239485"/>
    </source>
</evidence>
<keyword evidence="1 4" id="KW-0547">Nucleotide-binding</keyword>
<dbReference type="RefSeq" id="WP_104435478.1">
    <property type="nucleotide sequence ID" value="NZ_PTJD01000018.1"/>
</dbReference>
<dbReference type="PROSITE" id="PS00674">
    <property type="entry name" value="AAA"/>
    <property type="match status" value="1"/>
</dbReference>
<feature type="region of interest" description="Disordered" evidence="5">
    <location>
        <begin position="124"/>
        <end position="150"/>
    </location>
</feature>
<feature type="region of interest" description="Disordered" evidence="5">
    <location>
        <begin position="71"/>
        <end position="108"/>
    </location>
</feature>
<evidence type="ECO:0000259" key="6">
    <source>
        <dbReference type="SMART" id="SM00382"/>
    </source>
</evidence>
<dbReference type="InterPro" id="IPR011990">
    <property type="entry name" value="TPR-like_helical_dom_sf"/>
</dbReference>
<dbReference type="Gene3D" id="3.40.50.300">
    <property type="entry name" value="P-loop containing nucleotide triphosphate hydrolases"/>
    <property type="match status" value="1"/>
</dbReference>
<evidence type="ECO:0000256" key="4">
    <source>
        <dbReference type="RuleBase" id="RU003651"/>
    </source>
</evidence>
<dbReference type="GO" id="GO:0005524">
    <property type="term" value="F:ATP binding"/>
    <property type="evidence" value="ECO:0007669"/>
    <property type="project" value="UniProtKB-KW"/>
</dbReference>
<name>A0A2S6ICX6_9ACTN</name>
<dbReference type="SMART" id="SM00382">
    <property type="entry name" value="AAA"/>
    <property type="match status" value="1"/>
</dbReference>
<comment type="similarity">
    <text evidence="4">Belongs to the AAA ATPase family.</text>
</comment>
<protein>
    <submittedName>
        <fullName evidence="7">ATPase family protein associated with various cellular activities (AAA)</fullName>
    </submittedName>
</protein>
<dbReference type="GO" id="GO:0016887">
    <property type="term" value="F:ATP hydrolysis activity"/>
    <property type="evidence" value="ECO:0007669"/>
    <property type="project" value="InterPro"/>
</dbReference>
<evidence type="ECO:0000256" key="3">
    <source>
        <dbReference type="ARBA" id="ARBA00023054"/>
    </source>
</evidence>
<keyword evidence="8" id="KW-1185">Reference proteome</keyword>
<dbReference type="InterPro" id="IPR027417">
    <property type="entry name" value="P-loop_NTPase"/>
</dbReference>
<sequence>MTDPALLRSLQAAVDAAPRDLPLRLHLAELLVAGGDADQALVHAVAALQADPSSAPARALMARVLAAQTPATAVDPPAGGARQDPPAGGARQDPPAGGARQDPPAGAGERFDWRRAEEDLGAVVPPVFVESSDDEDDDDADEGEAERPTVTLDDVGGMRHVKERLQLSFLGPMSDPRLRALYGKSLSGGLLLYGPPGCGKTFIARALAGQMGAGFLSVALSDVLDMWLGNSERNLHRVFQQARRKAPCVLFLDEVDAIGMKRSLTRNSGMRTTVQQLLTELDGMGGDNEGVFVLAATNAPWDVDPALRRPGRLGRTVLVLPPDAPAREAILRHHLQGRPVAGVDLAKLVKRTEDFSGADLASVCESAAERALADSMRTGTVRTIGMTDLLAAVAETRPSTAAWLEQARNVALYANESGEYDELRDYLRKRRLL</sequence>
<dbReference type="FunFam" id="3.40.50.300:FF:001025">
    <property type="entry name" value="ATPase family, AAA domain-containing 2B"/>
    <property type="match status" value="1"/>
</dbReference>
<dbReference type="Gene3D" id="1.25.40.10">
    <property type="entry name" value="Tetratricopeptide repeat domain"/>
    <property type="match status" value="1"/>
</dbReference>
<dbReference type="PANTHER" id="PTHR23077:SF171">
    <property type="entry name" value="NUCLEAR VALOSIN-CONTAINING PROTEIN-LIKE"/>
    <property type="match status" value="1"/>
</dbReference>
<accession>A0A2S6ICX6</accession>
<gene>
    <name evidence="7" type="ORF">CLV92_11867</name>
</gene>
<dbReference type="InterPro" id="IPR003959">
    <property type="entry name" value="ATPase_AAA_core"/>
</dbReference>
<dbReference type="InterPro" id="IPR003593">
    <property type="entry name" value="AAA+_ATPase"/>
</dbReference>
<dbReference type="Proteomes" id="UP000239485">
    <property type="component" value="Unassembled WGS sequence"/>
</dbReference>
<dbReference type="SUPFAM" id="SSF52540">
    <property type="entry name" value="P-loop containing nucleoside triphosphate hydrolases"/>
    <property type="match status" value="1"/>
</dbReference>